<keyword evidence="2" id="KW-0378">Hydrolase</keyword>
<dbReference type="EC" id="3.2.2.6" evidence="1"/>
<accession>A0ABM3I2G0</accession>
<keyword evidence="6" id="KW-1185">Reference proteome</keyword>
<dbReference type="Proteomes" id="UP001652623">
    <property type="component" value="Chromosome 12"/>
</dbReference>
<organism evidence="6 7">
    <name type="scientific">Ziziphus jujuba</name>
    <name type="common">Chinese jujube</name>
    <name type="synonym">Ziziphus sativa</name>
    <dbReference type="NCBI Taxonomy" id="326968"/>
    <lineage>
        <taxon>Eukaryota</taxon>
        <taxon>Viridiplantae</taxon>
        <taxon>Streptophyta</taxon>
        <taxon>Embryophyta</taxon>
        <taxon>Tracheophyta</taxon>
        <taxon>Spermatophyta</taxon>
        <taxon>Magnoliopsida</taxon>
        <taxon>eudicotyledons</taxon>
        <taxon>Gunneridae</taxon>
        <taxon>Pentapetalae</taxon>
        <taxon>rosids</taxon>
        <taxon>fabids</taxon>
        <taxon>Rosales</taxon>
        <taxon>Rhamnaceae</taxon>
        <taxon>Paliureae</taxon>
        <taxon>Ziziphus</taxon>
    </lineage>
</organism>
<dbReference type="RefSeq" id="XP_048319184.1">
    <property type="nucleotide sequence ID" value="XM_048463227.2"/>
</dbReference>
<dbReference type="GeneID" id="107429654"/>
<dbReference type="InterPro" id="IPR035897">
    <property type="entry name" value="Toll_tir_struct_dom_sf"/>
</dbReference>
<evidence type="ECO:0000256" key="3">
    <source>
        <dbReference type="ARBA" id="ARBA00023027"/>
    </source>
</evidence>
<evidence type="ECO:0000256" key="4">
    <source>
        <dbReference type="ARBA" id="ARBA00047304"/>
    </source>
</evidence>
<proteinExistence type="predicted"/>
<dbReference type="SUPFAM" id="SSF52200">
    <property type="entry name" value="Toll/Interleukin receptor TIR domain"/>
    <property type="match status" value="1"/>
</dbReference>
<dbReference type="InterPro" id="IPR000157">
    <property type="entry name" value="TIR_dom"/>
</dbReference>
<evidence type="ECO:0000256" key="2">
    <source>
        <dbReference type="ARBA" id="ARBA00022801"/>
    </source>
</evidence>
<dbReference type="PANTHER" id="PTHR32009:SF39">
    <property type="entry name" value="TIR DOMAIN-CONTAINING PROTEIN"/>
    <property type="match status" value="1"/>
</dbReference>
<feature type="domain" description="TIR" evidence="5">
    <location>
        <begin position="20"/>
        <end position="180"/>
    </location>
</feature>
<evidence type="ECO:0000256" key="1">
    <source>
        <dbReference type="ARBA" id="ARBA00011982"/>
    </source>
</evidence>
<dbReference type="Gene3D" id="3.40.50.10140">
    <property type="entry name" value="Toll/interleukin-1 receptor homology (TIR) domain"/>
    <property type="match status" value="1"/>
</dbReference>
<dbReference type="PROSITE" id="PS50104">
    <property type="entry name" value="TIR"/>
    <property type="match status" value="1"/>
</dbReference>
<evidence type="ECO:0000313" key="6">
    <source>
        <dbReference type="Proteomes" id="UP001652623"/>
    </source>
</evidence>
<evidence type="ECO:0000259" key="5">
    <source>
        <dbReference type="PROSITE" id="PS50104"/>
    </source>
</evidence>
<evidence type="ECO:0000313" key="7">
    <source>
        <dbReference type="RefSeq" id="XP_048319184.1"/>
    </source>
</evidence>
<dbReference type="SMART" id="SM00255">
    <property type="entry name" value="TIR"/>
    <property type="match status" value="1"/>
</dbReference>
<protein>
    <recommendedName>
        <fullName evidence="1">ADP-ribosyl cyclase/cyclic ADP-ribose hydrolase</fullName>
        <ecNumber evidence="1">3.2.2.6</ecNumber>
    </recommendedName>
</protein>
<dbReference type="PANTHER" id="PTHR32009">
    <property type="entry name" value="TMV RESISTANCE PROTEIN N-LIKE"/>
    <property type="match status" value="1"/>
</dbReference>
<reference evidence="7" key="1">
    <citation type="submission" date="2025-08" db="UniProtKB">
        <authorList>
            <consortium name="RefSeq"/>
        </authorList>
    </citation>
    <scope>IDENTIFICATION</scope>
    <source>
        <tissue evidence="7">Seedling</tissue>
    </source>
</reference>
<dbReference type="Pfam" id="PF01582">
    <property type="entry name" value="TIR"/>
    <property type="match status" value="1"/>
</dbReference>
<gene>
    <name evidence="7" type="primary">LOC107429654</name>
</gene>
<keyword evidence="3" id="KW-0520">NAD</keyword>
<comment type="catalytic activity">
    <reaction evidence="4">
        <text>NAD(+) + H2O = ADP-D-ribose + nicotinamide + H(+)</text>
        <dbReference type="Rhea" id="RHEA:16301"/>
        <dbReference type="ChEBI" id="CHEBI:15377"/>
        <dbReference type="ChEBI" id="CHEBI:15378"/>
        <dbReference type="ChEBI" id="CHEBI:17154"/>
        <dbReference type="ChEBI" id="CHEBI:57540"/>
        <dbReference type="ChEBI" id="CHEBI:57967"/>
        <dbReference type="EC" id="3.2.2.6"/>
    </reaction>
    <physiologicalReaction direction="left-to-right" evidence="4">
        <dbReference type="Rhea" id="RHEA:16302"/>
    </physiologicalReaction>
</comment>
<name>A0ABM3I2G0_ZIZJJ</name>
<sequence>MQGASSSKDFSCSSSKTHRWKYDVFLSFKGEDTRKSFTDHLYAAMQRRGIVTFRDDERLERGKPISQEPLKAIEDSRFSVVIFSRNYASSTLCLDELVKIVECMKVMGQTVLPVFYHVDPSEVRKQKGSFEDAFEMHQENLKWNFEKVQRWRDALADVANLSGWHLRDRYNIYDFASRSLSSYYILKPFKC</sequence>